<evidence type="ECO:0008006" key="4">
    <source>
        <dbReference type="Google" id="ProtNLM"/>
    </source>
</evidence>
<organism evidence="2 3">
    <name type="scientific">Candidatus Falkowbacteria bacterium CG10_big_fil_rev_8_21_14_0_10_39_11</name>
    <dbReference type="NCBI Taxonomy" id="1974565"/>
    <lineage>
        <taxon>Bacteria</taxon>
        <taxon>Candidatus Falkowiibacteriota</taxon>
    </lineage>
</organism>
<comment type="caution">
    <text evidence="2">The sequence shown here is derived from an EMBL/GenBank/DDBJ whole genome shotgun (WGS) entry which is preliminary data.</text>
</comment>
<dbReference type="EMBL" id="PFAP01000001">
    <property type="protein sequence ID" value="PIR94681.1"/>
    <property type="molecule type" value="Genomic_DNA"/>
</dbReference>
<evidence type="ECO:0000256" key="1">
    <source>
        <dbReference type="SAM" id="MobiDB-lite"/>
    </source>
</evidence>
<reference evidence="3" key="1">
    <citation type="submission" date="2017-09" db="EMBL/GenBank/DDBJ databases">
        <title>Depth-based differentiation of microbial function through sediment-hosted aquifers and enrichment of novel symbionts in the deep terrestrial subsurface.</title>
        <authorList>
            <person name="Probst A.J."/>
            <person name="Ladd B."/>
            <person name="Jarett J.K."/>
            <person name="Geller-Mcgrath D.E."/>
            <person name="Sieber C.M.K."/>
            <person name="Emerson J.B."/>
            <person name="Anantharaman K."/>
            <person name="Thomas B.C."/>
            <person name="Malmstrom R."/>
            <person name="Stieglmeier M."/>
            <person name="Klingl A."/>
            <person name="Woyke T."/>
            <person name="Ryan C.M."/>
            <person name="Banfield J.F."/>
        </authorList>
    </citation>
    <scope>NUCLEOTIDE SEQUENCE [LARGE SCALE GENOMIC DNA]</scope>
</reference>
<accession>A0A2H0V6K5</accession>
<protein>
    <recommendedName>
        <fullName evidence="4">Peptidase MA-like domain-containing protein</fullName>
    </recommendedName>
</protein>
<gene>
    <name evidence="2" type="ORF">COT97_00270</name>
</gene>
<feature type="region of interest" description="Disordered" evidence="1">
    <location>
        <begin position="1"/>
        <end position="24"/>
    </location>
</feature>
<evidence type="ECO:0000313" key="3">
    <source>
        <dbReference type="Proteomes" id="UP000229901"/>
    </source>
</evidence>
<evidence type="ECO:0000313" key="2">
    <source>
        <dbReference type="EMBL" id="PIR94681.1"/>
    </source>
</evidence>
<dbReference type="Proteomes" id="UP000229901">
    <property type="component" value="Unassembled WGS sequence"/>
</dbReference>
<feature type="compositionally biased region" description="Basic and acidic residues" evidence="1">
    <location>
        <begin position="8"/>
        <end position="24"/>
    </location>
</feature>
<proteinExistence type="predicted"/>
<dbReference type="AlphaFoldDB" id="A0A2H0V6K5"/>
<sequence>MVNMNLEDISKTKPHETIKTDRQKGAETLQPKEVMIKIECPERQEVMDRAVFELKKSFQTLGIEDWALPEIKVKFVEATGAPILGNVEVHSDGVEIIFDQRFSSMEDEKNLVDELHLEGMDYPGMQQTLKHELAHVAMWSVTGLQRQPATRLLDEGWASLLENTDDGLPTKESAGAVKEGLLEEADLYNRCLDFSKPVTFEEDLNAAEYKVGQALLLWIKEVFGTGEMIKLIKASPSPERRNDDLTPGDFEPAVIDNELHSTAPEYLKLIADVKLGRIPGNEAINKSKEWEGKQFQQALLEASGYQNIDEVRAEFLKWVQIASL</sequence>
<name>A0A2H0V6K5_9BACT</name>